<reference evidence="1 2" key="1">
    <citation type="submission" date="2008-07" db="EMBL/GenBank/DDBJ databases">
        <authorList>
            <person name="Tandeau de Marsac N."/>
            <person name="Ferriera S."/>
            <person name="Johnson J."/>
            <person name="Kravitz S."/>
            <person name="Beeson K."/>
            <person name="Sutton G."/>
            <person name="Rogers Y.-H."/>
            <person name="Friedman R."/>
            <person name="Frazier M."/>
            <person name="Venter J.C."/>
        </authorList>
    </citation>
    <scope>NUCLEOTIDE SEQUENCE [LARGE SCALE GENOMIC DNA]</scope>
    <source>
        <strain evidence="1 2">PCC 7420</strain>
    </source>
</reference>
<dbReference type="AlphaFoldDB" id="B4VQJ9"/>
<protein>
    <submittedName>
        <fullName evidence="1">Uncharacterized protein</fullName>
    </submittedName>
</protein>
<gene>
    <name evidence="1" type="ORF">MC7420_6403</name>
</gene>
<evidence type="ECO:0000313" key="2">
    <source>
        <dbReference type="Proteomes" id="UP000003835"/>
    </source>
</evidence>
<accession>B4VQJ9</accession>
<dbReference type="EMBL" id="DS989848">
    <property type="protein sequence ID" value="EDX75748.1"/>
    <property type="molecule type" value="Genomic_DNA"/>
</dbReference>
<keyword evidence="2" id="KW-1185">Reference proteome</keyword>
<organism evidence="1 2">
    <name type="scientific">Coleofasciculus chthonoplastes PCC 7420</name>
    <dbReference type="NCBI Taxonomy" id="118168"/>
    <lineage>
        <taxon>Bacteria</taxon>
        <taxon>Bacillati</taxon>
        <taxon>Cyanobacteriota</taxon>
        <taxon>Cyanophyceae</taxon>
        <taxon>Coleofasciculales</taxon>
        <taxon>Coleofasciculaceae</taxon>
        <taxon>Coleofasciculus</taxon>
    </lineage>
</organism>
<name>B4VQJ9_9CYAN</name>
<evidence type="ECO:0000313" key="1">
    <source>
        <dbReference type="EMBL" id="EDX75748.1"/>
    </source>
</evidence>
<dbReference type="Proteomes" id="UP000003835">
    <property type="component" value="Unassembled WGS sequence"/>
</dbReference>
<proteinExistence type="predicted"/>
<dbReference type="HOGENOM" id="CLU_3232197_0_0_3"/>
<sequence length="43" mass="5095">MRTALDWFSGESIIQYHRQKGLYSRDKPLEDYSLEEIASETET</sequence>